<comment type="caution">
    <text evidence="2">The sequence shown here is derived from an EMBL/GenBank/DDBJ whole genome shotgun (WGS) entry which is preliminary data.</text>
</comment>
<keyword evidence="3" id="KW-1185">Reference proteome</keyword>
<feature type="compositionally biased region" description="Basic residues" evidence="1">
    <location>
        <begin position="90"/>
        <end position="99"/>
    </location>
</feature>
<sequence>MCDPAVSCLSRNSSPVKIKLPEELRDMTLETRLITYDWEKHFGSFQEATRKGSFKPLCWAKRPALLPGTEETEATYPNITRSWRPEPTCHRRRPHRKKKPGDEASSGDANETFLDDEGAARDNAVLADEDNSLNAIGAQEQSRLNSGAAAAATASSAATWLALPLLLLIAAPGPARVRGVQR</sequence>
<dbReference type="AlphaFoldDB" id="A0AAE1HU55"/>
<accession>A0AAE1HU55</accession>
<gene>
    <name evidence="2" type="ORF">KUF71_015767</name>
</gene>
<evidence type="ECO:0000313" key="2">
    <source>
        <dbReference type="EMBL" id="KAK3927482.1"/>
    </source>
</evidence>
<dbReference type="Proteomes" id="UP001219518">
    <property type="component" value="Unassembled WGS sequence"/>
</dbReference>
<name>A0AAE1HU55_9NEOP</name>
<evidence type="ECO:0000313" key="3">
    <source>
        <dbReference type="Proteomes" id="UP001219518"/>
    </source>
</evidence>
<reference evidence="2" key="1">
    <citation type="submission" date="2021-07" db="EMBL/GenBank/DDBJ databases">
        <authorList>
            <person name="Catto M.A."/>
            <person name="Jacobson A."/>
            <person name="Kennedy G."/>
            <person name="Labadie P."/>
            <person name="Hunt B.G."/>
            <person name="Srinivasan R."/>
        </authorList>
    </citation>
    <scope>NUCLEOTIDE SEQUENCE</scope>
    <source>
        <strain evidence="2">PL_HMW_Pooled</strain>
        <tissue evidence="2">Head</tissue>
    </source>
</reference>
<organism evidence="2 3">
    <name type="scientific">Frankliniella fusca</name>
    <dbReference type="NCBI Taxonomy" id="407009"/>
    <lineage>
        <taxon>Eukaryota</taxon>
        <taxon>Metazoa</taxon>
        <taxon>Ecdysozoa</taxon>
        <taxon>Arthropoda</taxon>
        <taxon>Hexapoda</taxon>
        <taxon>Insecta</taxon>
        <taxon>Pterygota</taxon>
        <taxon>Neoptera</taxon>
        <taxon>Paraneoptera</taxon>
        <taxon>Thysanoptera</taxon>
        <taxon>Terebrantia</taxon>
        <taxon>Thripoidea</taxon>
        <taxon>Thripidae</taxon>
        <taxon>Frankliniella</taxon>
    </lineage>
</organism>
<evidence type="ECO:0000256" key="1">
    <source>
        <dbReference type="SAM" id="MobiDB-lite"/>
    </source>
</evidence>
<feature type="region of interest" description="Disordered" evidence="1">
    <location>
        <begin position="80"/>
        <end position="113"/>
    </location>
</feature>
<dbReference type="EMBL" id="JAHWGI010001289">
    <property type="protein sequence ID" value="KAK3927482.1"/>
    <property type="molecule type" value="Genomic_DNA"/>
</dbReference>
<protein>
    <submittedName>
        <fullName evidence="2">MOXD1-like protein 2</fullName>
    </submittedName>
</protein>
<proteinExistence type="predicted"/>
<reference evidence="2" key="2">
    <citation type="journal article" date="2023" name="BMC Genomics">
        <title>Pest status, molecular evolution, and epigenetic factors derived from the genome assembly of Frankliniella fusca, a thysanopteran phytovirus vector.</title>
        <authorList>
            <person name="Catto M.A."/>
            <person name="Labadie P.E."/>
            <person name="Jacobson A.L."/>
            <person name="Kennedy G.G."/>
            <person name="Srinivasan R."/>
            <person name="Hunt B.G."/>
        </authorList>
    </citation>
    <scope>NUCLEOTIDE SEQUENCE</scope>
    <source>
        <strain evidence="2">PL_HMW_Pooled</strain>
    </source>
</reference>